<organism evidence="12 13">
    <name type="scientific">Shewanella electrica</name>
    <dbReference type="NCBI Taxonomy" id="515560"/>
    <lineage>
        <taxon>Bacteria</taxon>
        <taxon>Pseudomonadati</taxon>
        <taxon>Pseudomonadota</taxon>
        <taxon>Gammaproteobacteria</taxon>
        <taxon>Alteromonadales</taxon>
        <taxon>Shewanellaceae</taxon>
        <taxon>Shewanella</taxon>
    </lineage>
</organism>
<dbReference type="Proteomes" id="UP001201549">
    <property type="component" value="Unassembled WGS sequence"/>
</dbReference>
<keyword evidence="9 10" id="KW-0464">Manganese</keyword>
<feature type="binding site" evidence="10">
    <location>
        <position position="193"/>
    </location>
    <ligand>
        <name>Mn(2+)</name>
        <dbReference type="ChEBI" id="CHEBI:29035"/>
        <label>2</label>
    </ligand>
</feature>
<comment type="function">
    <text evidence="10">Hydrolyzes the pyrophosphate bond of UDP-2,3-diacylglucosamine to yield 2,3-diacylglucosamine 1-phosphate (lipid X) and UMP by catalyzing the attack of water at the alpha-P atom. Involved in the biosynthesis of lipid A, a phosphorylated glycolipid that anchors the lipopolysaccharide to the outer membrane of the cell.</text>
</comment>
<feature type="binding site" evidence="10">
    <location>
        <position position="8"/>
    </location>
    <ligand>
        <name>Mn(2+)</name>
        <dbReference type="ChEBI" id="CHEBI:29035"/>
        <label>1</label>
    </ligand>
</feature>
<feature type="binding site" evidence="10">
    <location>
        <position position="193"/>
    </location>
    <ligand>
        <name>substrate</name>
    </ligand>
</feature>
<comment type="cofactor">
    <cofactor evidence="10">
        <name>Mn(2+)</name>
        <dbReference type="ChEBI" id="CHEBI:29035"/>
    </cofactor>
    <text evidence="10">Binds 2 Mn(2+) ions per subunit in a binuclear metal center.</text>
</comment>
<keyword evidence="13" id="KW-1185">Reference proteome</keyword>
<name>A0ABT2FGS1_9GAMM</name>
<evidence type="ECO:0000256" key="7">
    <source>
        <dbReference type="ARBA" id="ARBA00023098"/>
    </source>
</evidence>
<evidence type="ECO:0000259" key="11">
    <source>
        <dbReference type="Pfam" id="PF00149"/>
    </source>
</evidence>
<gene>
    <name evidence="10" type="primary">lpxH</name>
    <name evidence="12" type="ORF">L9G74_03550</name>
</gene>
<dbReference type="PANTHER" id="PTHR34990:SF1">
    <property type="entry name" value="UDP-2,3-DIACYLGLUCOSAMINE HYDROLASE"/>
    <property type="match status" value="1"/>
</dbReference>
<feature type="binding site" evidence="10">
    <location>
        <position position="162"/>
    </location>
    <ligand>
        <name>substrate</name>
    </ligand>
</feature>
<keyword evidence="2 10" id="KW-0444">Lipid biosynthesis</keyword>
<sequence>MQTLFIGDLHLSADRPDILDAFFRFLDNIEQADALYILGDLFEVWVGDDLAEPFALQVADKLKHISQRIPLYFVHGNRDFLLGKRFAQRAGMQLLPEIFITKLYQQNTVILHGDSLCTLDHDYQKFRRFRNNPLVRLGFKLLTKKKRLAIAAKLRANSKQQNQTKHEQIMDVTPEAVCGLLEGEHAMLMIHGHTHRPAIHALPNGKTRAVVGDWYEQGSVLVVTPDGMELQSLPFASNNQTV</sequence>
<feature type="binding site" evidence="10">
    <location>
        <position position="158"/>
    </location>
    <ligand>
        <name>substrate</name>
    </ligand>
</feature>
<keyword evidence="3 10" id="KW-0997">Cell inner membrane</keyword>
<comment type="subcellular location">
    <subcellularLocation>
        <location evidence="10">Cell inner membrane</location>
        <topology evidence="10">Peripheral membrane protein</topology>
        <orientation evidence="10">Cytoplasmic side</orientation>
    </subcellularLocation>
</comment>
<feature type="binding site" evidence="10">
    <location>
        <position position="77"/>
    </location>
    <ligand>
        <name>Mn(2+)</name>
        <dbReference type="ChEBI" id="CHEBI:29035"/>
        <label>2</label>
    </ligand>
</feature>
<evidence type="ECO:0000256" key="6">
    <source>
        <dbReference type="ARBA" id="ARBA00022801"/>
    </source>
</evidence>
<evidence type="ECO:0000256" key="10">
    <source>
        <dbReference type="HAMAP-Rule" id="MF_00575"/>
    </source>
</evidence>
<dbReference type="InterPro" id="IPR010138">
    <property type="entry name" value="UDP-diacylglucosamine_Hdrlase"/>
</dbReference>
<dbReference type="HAMAP" id="MF_00575">
    <property type="entry name" value="LpxH"/>
    <property type="match status" value="1"/>
</dbReference>
<dbReference type="CDD" id="cd07398">
    <property type="entry name" value="MPP_YbbF-LpxH"/>
    <property type="match status" value="1"/>
</dbReference>
<keyword evidence="8 10" id="KW-0472">Membrane</keyword>
<keyword evidence="1 10" id="KW-1003">Cell membrane</keyword>
<dbReference type="RefSeq" id="WP_238894906.1">
    <property type="nucleotide sequence ID" value="NZ_JAKOGG010000002.1"/>
</dbReference>
<dbReference type="InterPro" id="IPR043461">
    <property type="entry name" value="LpxH-like"/>
</dbReference>
<dbReference type="NCBIfam" id="TIGR01854">
    <property type="entry name" value="lipid_A_lpxH"/>
    <property type="match status" value="1"/>
</dbReference>
<dbReference type="InterPro" id="IPR029052">
    <property type="entry name" value="Metallo-depent_PP-like"/>
</dbReference>
<reference evidence="13" key="1">
    <citation type="submission" date="2023-07" db="EMBL/GenBank/DDBJ databases">
        <title>Shewanella mangrovi sp. nov., an acetaldehyde- degrading bacterium isolated from mangrove sediment.</title>
        <authorList>
            <person name="Liu Y."/>
        </authorList>
    </citation>
    <scope>NUCLEOTIDE SEQUENCE [LARGE SCALE GENOMIC DNA]</scope>
    <source>
        <strain evidence="13">C32</strain>
    </source>
</reference>
<comment type="catalytic activity">
    <reaction evidence="10">
        <text>UDP-2-N,3-O-bis[(3R)-3-hydroxytetradecanoyl]-alpha-D-glucosamine + H2O = 2-N,3-O-bis[(3R)-3-hydroxytetradecanoyl]-alpha-D-glucosaminyl 1-phosphate + UMP + 2 H(+)</text>
        <dbReference type="Rhea" id="RHEA:25213"/>
        <dbReference type="ChEBI" id="CHEBI:15377"/>
        <dbReference type="ChEBI" id="CHEBI:15378"/>
        <dbReference type="ChEBI" id="CHEBI:57865"/>
        <dbReference type="ChEBI" id="CHEBI:57957"/>
        <dbReference type="ChEBI" id="CHEBI:78847"/>
        <dbReference type="EC" id="3.6.1.54"/>
    </reaction>
</comment>
<evidence type="ECO:0000256" key="1">
    <source>
        <dbReference type="ARBA" id="ARBA00022475"/>
    </source>
</evidence>
<evidence type="ECO:0000256" key="5">
    <source>
        <dbReference type="ARBA" id="ARBA00022723"/>
    </source>
</evidence>
<evidence type="ECO:0000313" key="12">
    <source>
        <dbReference type="EMBL" id="MCS4555504.1"/>
    </source>
</evidence>
<feature type="binding site" evidence="10">
    <location>
        <position position="195"/>
    </location>
    <ligand>
        <name>Mn(2+)</name>
        <dbReference type="ChEBI" id="CHEBI:29035"/>
        <label>1</label>
    </ligand>
</feature>
<comment type="caution">
    <text evidence="12">The sequence shown here is derived from an EMBL/GenBank/DDBJ whole genome shotgun (WGS) entry which is preliminary data.</text>
</comment>
<dbReference type="EC" id="3.6.1.54" evidence="10"/>
<keyword evidence="5 10" id="KW-0479">Metal-binding</keyword>
<dbReference type="Pfam" id="PF00149">
    <property type="entry name" value="Metallophos"/>
    <property type="match status" value="1"/>
</dbReference>
<evidence type="ECO:0000256" key="4">
    <source>
        <dbReference type="ARBA" id="ARBA00022556"/>
    </source>
</evidence>
<dbReference type="EMBL" id="JAKOGG010000002">
    <property type="protein sequence ID" value="MCS4555504.1"/>
    <property type="molecule type" value="Genomic_DNA"/>
</dbReference>
<feature type="domain" description="Calcineurin-like phosphoesterase" evidence="11">
    <location>
        <begin position="1"/>
        <end position="197"/>
    </location>
</feature>
<comment type="similarity">
    <text evidence="10">Belongs to the LpxH family.</text>
</comment>
<evidence type="ECO:0000256" key="2">
    <source>
        <dbReference type="ARBA" id="ARBA00022516"/>
    </source>
</evidence>
<protein>
    <recommendedName>
        <fullName evidence="10">UDP-2,3-diacylglucosamine hydrolase</fullName>
        <ecNumber evidence="10">3.6.1.54</ecNumber>
    </recommendedName>
    <alternativeName>
        <fullName evidence="10">UDP-2,3-diacylglucosamine diphosphatase</fullName>
    </alternativeName>
</protein>
<feature type="binding site" evidence="10">
    <location>
        <begin position="77"/>
        <end position="78"/>
    </location>
    <ligand>
        <name>substrate</name>
    </ligand>
</feature>
<evidence type="ECO:0000256" key="8">
    <source>
        <dbReference type="ARBA" id="ARBA00023136"/>
    </source>
</evidence>
<feature type="binding site" evidence="10">
    <location>
        <position position="165"/>
    </location>
    <ligand>
        <name>substrate</name>
    </ligand>
</feature>
<accession>A0ABT2FGS1</accession>
<dbReference type="Gene3D" id="3.60.21.10">
    <property type="match status" value="1"/>
</dbReference>
<dbReference type="InterPro" id="IPR004843">
    <property type="entry name" value="Calcineurin-like_PHP"/>
</dbReference>
<evidence type="ECO:0000256" key="9">
    <source>
        <dbReference type="ARBA" id="ARBA00023211"/>
    </source>
</evidence>
<feature type="binding site" evidence="10">
    <location>
        <position position="40"/>
    </location>
    <ligand>
        <name>Mn(2+)</name>
        <dbReference type="ChEBI" id="CHEBI:29035"/>
        <label>1</label>
    </ligand>
</feature>
<feature type="binding site" evidence="10">
    <location>
        <position position="112"/>
    </location>
    <ligand>
        <name>Mn(2+)</name>
        <dbReference type="ChEBI" id="CHEBI:29035"/>
        <label>2</label>
    </ligand>
</feature>
<keyword evidence="6 10" id="KW-0378">Hydrolase</keyword>
<dbReference type="NCBIfam" id="NF003743">
    <property type="entry name" value="PRK05340.1"/>
    <property type="match status" value="1"/>
</dbReference>
<feature type="binding site" evidence="10">
    <location>
        <position position="10"/>
    </location>
    <ligand>
        <name>Mn(2+)</name>
        <dbReference type="ChEBI" id="CHEBI:29035"/>
        <label>1</label>
    </ligand>
</feature>
<keyword evidence="4 10" id="KW-0441">Lipid A biosynthesis</keyword>
<dbReference type="GO" id="GO:0016787">
    <property type="term" value="F:hydrolase activity"/>
    <property type="evidence" value="ECO:0007669"/>
    <property type="project" value="UniProtKB-KW"/>
</dbReference>
<feature type="binding site" evidence="10">
    <location>
        <position position="40"/>
    </location>
    <ligand>
        <name>Mn(2+)</name>
        <dbReference type="ChEBI" id="CHEBI:29035"/>
        <label>2</label>
    </ligand>
</feature>
<evidence type="ECO:0000256" key="3">
    <source>
        <dbReference type="ARBA" id="ARBA00022519"/>
    </source>
</evidence>
<dbReference type="PANTHER" id="PTHR34990">
    <property type="entry name" value="UDP-2,3-DIACYLGLUCOSAMINE HYDROLASE-RELATED"/>
    <property type="match status" value="1"/>
</dbReference>
<comment type="pathway">
    <text evidence="10">Glycolipid biosynthesis; lipid IV(A) biosynthesis; lipid IV(A) from (3R)-3-hydroxytetradecanoyl-[acyl-carrier-protein] and UDP-N-acetyl-alpha-D-glucosamine: step 4/6.</text>
</comment>
<evidence type="ECO:0000313" key="13">
    <source>
        <dbReference type="Proteomes" id="UP001201549"/>
    </source>
</evidence>
<feature type="binding site" evidence="10">
    <location>
        <position position="120"/>
    </location>
    <ligand>
        <name>substrate</name>
    </ligand>
</feature>
<dbReference type="SUPFAM" id="SSF56300">
    <property type="entry name" value="Metallo-dependent phosphatases"/>
    <property type="match status" value="1"/>
</dbReference>
<keyword evidence="7 10" id="KW-0443">Lipid metabolism</keyword>
<proteinExistence type="inferred from homology"/>